<feature type="compositionally biased region" description="Basic residues" evidence="1">
    <location>
        <begin position="85"/>
        <end position="104"/>
    </location>
</feature>
<evidence type="ECO:0000313" key="2">
    <source>
        <dbReference type="EMBL" id="SMR59323.1"/>
    </source>
</evidence>
<proteinExistence type="predicted"/>
<dbReference type="Proteomes" id="UP000245764">
    <property type="component" value="Chromosome 10"/>
</dbReference>
<protein>
    <submittedName>
        <fullName evidence="2">Uncharacterized protein</fullName>
    </submittedName>
</protein>
<evidence type="ECO:0000256" key="1">
    <source>
        <dbReference type="SAM" id="MobiDB-lite"/>
    </source>
</evidence>
<reference evidence="3" key="1">
    <citation type="submission" date="2017-05" db="EMBL/GenBank/DDBJ databases">
        <authorList>
            <person name="Song R."/>
            <person name="Chenine A.L."/>
            <person name="Ruprecht R.M."/>
        </authorList>
    </citation>
    <scope>NUCLEOTIDE SEQUENCE [LARGE SCALE GENOMIC DNA]</scope>
</reference>
<sequence>MRYFREDYSESVAHAASTPKRRHPTSTMVNWECDTDIKEMSSPRPTPTPTPRLRRSTRIKEAPAVQANKAEAAKVARAEAAQPAPKKKSTKKVTKVSKAQHRPNTRVTCVRRLY</sequence>
<dbReference type="AlphaFoldDB" id="A0A2H1H0M2"/>
<evidence type="ECO:0000313" key="3">
    <source>
        <dbReference type="Proteomes" id="UP000245764"/>
    </source>
</evidence>
<feature type="region of interest" description="Disordered" evidence="1">
    <location>
        <begin position="77"/>
        <end position="114"/>
    </location>
</feature>
<dbReference type="EMBL" id="LT854262">
    <property type="protein sequence ID" value="SMR59323.1"/>
    <property type="molecule type" value="Genomic_DNA"/>
</dbReference>
<feature type="region of interest" description="Disordered" evidence="1">
    <location>
        <begin position="1"/>
        <end position="55"/>
    </location>
</feature>
<accession>A0A2H1H0M2</accession>
<organism evidence="2 3">
    <name type="scientific">Zymoseptoria tritici ST99CH_1E4</name>
    <dbReference type="NCBI Taxonomy" id="1276532"/>
    <lineage>
        <taxon>Eukaryota</taxon>
        <taxon>Fungi</taxon>
        <taxon>Dikarya</taxon>
        <taxon>Ascomycota</taxon>
        <taxon>Pezizomycotina</taxon>
        <taxon>Dothideomycetes</taxon>
        <taxon>Dothideomycetidae</taxon>
        <taxon>Mycosphaerellales</taxon>
        <taxon>Mycosphaerellaceae</taxon>
        <taxon>Zymoseptoria</taxon>
    </lineage>
</organism>
<name>A0A2H1H0M2_ZYMTR</name>
<gene>
    <name evidence="2" type="ORF">ZT1E4_G10058</name>
</gene>